<keyword evidence="1" id="KW-0472">Membrane</keyword>
<gene>
    <name evidence="2" type="ORF">ALNOE001_20660</name>
</gene>
<dbReference type="AlphaFoldDB" id="A0A366M7W1"/>
<feature type="transmembrane region" description="Helical" evidence="1">
    <location>
        <begin position="24"/>
        <end position="41"/>
    </location>
</feature>
<protein>
    <submittedName>
        <fullName evidence="2">Uncharacterized protein</fullName>
    </submittedName>
</protein>
<keyword evidence="3" id="KW-1185">Reference proteome</keyword>
<proteinExistence type="predicted"/>
<comment type="caution">
    <text evidence="2">The sequence shown here is derived from an EMBL/GenBank/DDBJ whole genome shotgun (WGS) entry which is preliminary data.</text>
</comment>
<reference evidence="2 3" key="1">
    <citation type="submission" date="2018-06" db="EMBL/GenBank/DDBJ databases">
        <title>Genomic insight into two independent archaeal endosymbiosis events.</title>
        <authorList>
            <person name="Lind A.E."/>
            <person name="Lewis W.H."/>
            <person name="Spang A."/>
            <person name="Guy L."/>
            <person name="Embley M.T."/>
            <person name="Ettema T.J.G."/>
        </authorList>
    </citation>
    <scope>NUCLEOTIDE SEQUENCE [LARGE SCALE GENOMIC DNA]</scope>
    <source>
        <strain evidence="2">NOE</strain>
    </source>
</reference>
<accession>A0A366M7W1</accession>
<organism evidence="2 3">
    <name type="scientific">Candidatus Methanobinarius endosymbioticus</name>
    <dbReference type="NCBI Taxonomy" id="2006182"/>
    <lineage>
        <taxon>Archaea</taxon>
        <taxon>Methanobacteriati</taxon>
        <taxon>Methanobacteriota</taxon>
        <taxon>Methanomada group</taxon>
        <taxon>Methanobacteria</taxon>
        <taxon>Methanobacteriales</taxon>
        <taxon>Methanobacteriaceae</taxon>
        <taxon>Candidatus Methanobinarius</taxon>
    </lineage>
</organism>
<evidence type="ECO:0000256" key="1">
    <source>
        <dbReference type="SAM" id="Phobius"/>
    </source>
</evidence>
<feature type="transmembrane region" description="Helical" evidence="1">
    <location>
        <begin position="47"/>
        <end position="68"/>
    </location>
</feature>
<evidence type="ECO:0000313" key="3">
    <source>
        <dbReference type="Proteomes" id="UP000253099"/>
    </source>
</evidence>
<keyword evidence="1" id="KW-1133">Transmembrane helix</keyword>
<name>A0A366M7W1_9EURY</name>
<keyword evidence="1" id="KW-0812">Transmembrane</keyword>
<sequence length="69" mass="7606">MFRCISISTNSLTFPGKTIGKVSNLYLSPVLCFLTSIIFRIGFVDQIAIFIVTGIFLPIAGVGTYLLFR</sequence>
<dbReference type="Proteomes" id="UP000253099">
    <property type="component" value="Unassembled WGS sequence"/>
</dbReference>
<dbReference type="EMBL" id="NIZT01000070">
    <property type="protein sequence ID" value="RBQ22328.1"/>
    <property type="molecule type" value="Genomic_DNA"/>
</dbReference>
<evidence type="ECO:0000313" key="2">
    <source>
        <dbReference type="EMBL" id="RBQ22328.1"/>
    </source>
</evidence>